<organism evidence="2 3">
    <name type="scientific">Capsella rubella</name>
    <dbReference type="NCBI Taxonomy" id="81985"/>
    <lineage>
        <taxon>Eukaryota</taxon>
        <taxon>Viridiplantae</taxon>
        <taxon>Streptophyta</taxon>
        <taxon>Embryophyta</taxon>
        <taxon>Tracheophyta</taxon>
        <taxon>Spermatophyta</taxon>
        <taxon>Magnoliopsida</taxon>
        <taxon>eudicotyledons</taxon>
        <taxon>Gunneridae</taxon>
        <taxon>Pentapetalae</taxon>
        <taxon>rosids</taxon>
        <taxon>malvids</taxon>
        <taxon>Brassicales</taxon>
        <taxon>Brassicaceae</taxon>
        <taxon>Camelineae</taxon>
        <taxon>Capsella</taxon>
    </lineage>
</organism>
<evidence type="ECO:0000313" key="3">
    <source>
        <dbReference type="Proteomes" id="UP000029121"/>
    </source>
</evidence>
<dbReference type="EMBL" id="KB870807">
    <property type="protein sequence ID" value="EOA31568.1"/>
    <property type="molecule type" value="Genomic_DNA"/>
</dbReference>
<keyword evidence="3" id="KW-1185">Reference proteome</keyword>
<feature type="compositionally biased region" description="Basic and acidic residues" evidence="1">
    <location>
        <begin position="78"/>
        <end position="89"/>
    </location>
</feature>
<reference evidence="3" key="1">
    <citation type="journal article" date="2013" name="Nat. Genet.">
        <title>The Capsella rubella genome and the genomic consequences of rapid mating system evolution.</title>
        <authorList>
            <person name="Slotte T."/>
            <person name="Hazzouri K.M."/>
            <person name="Agren J.A."/>
            <person name="Koenig D."/>
            <person name="Maumus F."/>
            <person name="Guo Y.L."/>
            <person name="Steige K."/>
            <person name="Platts A.E."/>
            <person name="Escobar J.S."/>
            <person name="Newman L.K."/>
            <person name="Wang W."/>
            <person name="Mandakova T."/>
            <person name="Vello E."/>
            <person name="Smith L.M."/>
            <person name="Henz S.R."/>
            <person name="Steffen J."/>
            <person name="Takuno S."/>
            <person name="Brandvain Y."/>
            <person name="Coop G."/>
            <person name="Andolfatto P."/>
            <person name="Hu T.T."/>
            <person name="Blanchette M."/>
            <person name="Clark R.M."/>
            <person name="Quesneville H."/>
            <person name="Nordborg M."/>
            <person name="Gaut B.S."/>
            <person name="Lysak M.A."/>
            <person name="Jenkins J."/>
            <person name="Grimwood J."/>
            <person name="Chapman J."/>
            <person name="Prochnik S."/>
            <person name="Shu S."/>
            <person name="Rokhsar D."/>
            <person name="Schmutz J."/>
            <person name="Weigel D."/>
            <person name="Wright S.I."/>
        </authorList>
    </citation>
    <scope>NUCLEOTIDE SEQUENCE [LARGE SCALE GENOMIC DNA]</scope>
    <source>
        <strain evidence="3">cv. Monte Gargano</strain>
    </source>
</reference>
<name>R0I5E8_9BRAS</name>
<proteinExistence type="predicted"/>
<feature type="compositionally biased region" description="Polar residues" evidence="1">
    <location>
        <begin position="12"/>
        <end position="44"/>
    </location>
</feature>
<feature type="region of interest" description="Disordered" evidence="1">
    <location>
        <begin position="1"/>
        <end position="113"/>
    </location>
</feature>
<evidence type="ECO:0000256" key="1">
    <source>
        <dbReference type="SAM" id="MobiDB-lite"/>
    </source>
</evidence>
<protein>
    <submittedName>
        <fullName evidence="2">Uncharacterized protein</fullName>
    </submittedName>
</protein>
<feature type="compositionally biased region" description="Basic residues" evidence="1">
    <location>
        <begin position="90"/>
        <end position="99"/>
    </location>
</feature>
<dbReference type="AlphaFoldDB" id="R0I5E8"/>
<evidence type="ECO:0000313" key="2">
    <source>
        <dbReference type="EMBL" id="EOA31568.1"/>
    </source>
</evidence>
<sequence length="176" mass="20008">MEQKQVFELPSISGSNTNRCSSNNLGTTQELGSSEQQHDQQNTDGQRRQSTRKRPLTTRALEALESGFLTTKRMKSTSKPETRKRESSTKRKRSAKKCNRNGSSDLEHRGEDRSIFVKKAPTCKPLDQIEDTKPSYLLNEARAESKALDKIQDSKPVLTEYPKLPPIVLKFPFRRG</sequence>
<gene>
    <name evidence="2" type="ORF">CARUB_v10014760mg</name>
</gene>
<accession>R0I5E8</accession>
<dbReference type="Proteomes" id="UP000029121">
    <property type="component" value="Unassembled WGS sequence"/>
</dbReference>